<evidence type="ECO:0000313" key="2">
    <source>
        <dbReference type="Proteomes" id="UP000515679"/>
    </source>
</evidence>
<dbReference type="Proteomes" id="UP000515679">
    <property type="component" value="Chromosome"/>
</dbReference>
<evidence type="ECO:0000313" key="1">
    <source>
        <dbReference type="EMBL" id="QMV43982.1"/>
    </source>
</evidence>
<dbReference type="SUPFAM" id="SSF49785">
    <property type="entry name" value="Galactose-binding domain-like"/>
    <property type="match status" value="1"/>
</dbReference>
<accession>A0A7G5C448</accession>
<dbReference type="PANTHER" id="PTHR36848">
    <property type="entry name" value="DNA-BINDING PROTEIN (PUTATIVE SECRETED PROTEIN)-RELATED"/>
    <property type="match status" value="1"/>
</dbReference>
<dbReference type="InterPro" id="IPR053161">
    <property type="entry name" value="Ulvan_degrading_GH"/>
</dbReference>
<gene>
    <name evidence="1" type="ORF">FPL14_24510</name>
</gene>
<keyword evidence="2" id="KW-1185">Reference proteome</keyword>
<protein>
    <recommendedName>
        <fullName evidence="3">Alpha-L-rhamnosidase</fullName>
    </recommendedName>
</protein>
<sequence>MSIETITRGQFLNPPNEFRSVPFWALNDWLRPEEFKRQLQQFKDGGYGGAYLHSRTGLLTEYMGQDWWGVMDAGVEACRELGLEAWFYDEDKWPSGFAGGAVPKMNSDFRAKSLRRLDKSEPIPDNCEMLSEDEQYFYVCCTEDMGDPWFNGTSWVDLLNPDMVQAFIDCSYKPYAERYREEAGSGVVHGIFTDEPQVSPRPLKGVASDGAISYSPLLRIAFEAQHGYDIIKQVACLFENTGNFRKVRLDYYRTLGRVLEESFSRKLGEYCASAGIVLTGHYNGENYLNAVIRNVGNMMIQYRHMQRPGIDFLGRTIKNGNGMLAAKSLSSVANQYGLERRLTELFGIGGQNMSFEDRLGLGAWHIVNGINHFCPHLALYSMKGCRKRDFPPTLSPQQPYWKHNHLLEDYFARISYATTIGEFAPDLLVVSPLESAYMDMMDCLNDRNPGSELIHKRDGDFGRLLETLMAAQRDFDIGDEEIMSQIAVLENGSVRMGKMRYKALVLPFMTTIRKNTLELVHSFASEGGKVFVVGEFPSLVDGDDVEDLLLELRKVVQDVPESELVGRLAAEVPAAVELQGDGCESVWIQRRTVEQGEMIFFVNTSRLRPVTLKVTLGQLPEMPLIWDPADGAVQSVSIQREGTILLKLAEAQSLILTTGSLSRHTQIDGKYSVSDYEETSILSLDGSWNINRLDPNALTLDYARYSTDGGQTFSEPEPVIGIHARFTDLKYTGSLLLEYEFDIQHMPRHCAVVIEQPELFKSITVNGMPYEFADAGPYVDNAFRTSDIVSFLHPGINLIRLSLDYVAPVLDSYNAEERYGTEIESIYLIGDFALESLVSQHEPAVSQYNSMSVFKPMDIHYFSSFRLIKETSHTKGNLTETGYPFYAGSVMFEYSFNWNFNDSKGRKVIIRFPEIQATVMTGELNGHHLRAVAWSPWEMDLTDAIQEGSNTIRLTLVNTLRNILGPHHHALGELTRVGPSSFTGDAGWPNENGQNDWYDQRLYGKARLWRDDYSFVPFGFLKPPVIVVR</sequence>
<organism evidence="1 2">
    <name type="scientific">Cohnella cholangitidis</name>
    <dbReference type="NCBI Taxonomy" id="2598458"/>
    <lineage>
        <taxon>Bacteria</taxon>
        <taxon>Bacillati</taxon>
        <taxon>Bacillota</taxon>
        <taxon>Bacilli</taxon>
        <taxon>Bacillales</taxon>
        <taxon>Paenibacillaceae</taxon>
        <taxon>Cohnella</taxon>
    </lineage>
</organism>
<dbReference type="RefSeq" id="WP_182300215.1">
    <property type="nucleotide sequence ID" value="NZ_CP041969.1"/>
</dbReference>
<dbReference type="InterPro" id="IPR008979">
    <property type="entry name" value="Galactose-bd-like_sf"/>
</dbReference>
<dbReference type="EMBL" id="CP041969">
    <property type="protein sequence ID" value="QMV43982.1"/>
    <property type="molecule type" value="Genomic_DNA"/>
</dbReference>
<proteinExistence type="predicted"/>
<dbReference type="AlphaFoldDB" id="A0A7G5C448"/>
<dbReference type="KEGG" id="cchl:FPL14_24510"/>
<dbReference type="PANTHER" id="PTHR36848:SF2">
    <property type="entry name" value="SECRETED PROTEIN"/>
    <property type="match status" value="1"/>
</dbReference>
<reference evidence="1 2" key="1">
    <citation type="submission" date="2019-07" db="EMBL/GenBank/DDBJ databases">
        <authorList>
            <person name="Kim J.K."/>
            <person name="Cheong H.-M."/>
            <person name="Choi Y."/>
            <person name="Hwang K.J."/>
            <person name="Lee S."/>
            <person name="Choi C."/>
        </authorList>
    </citation>
    <scope>NUCLEOTIDE SEQUENCE [LARGE SCALE GENOMIC DNA]</scope>
    <source>
        <strain evidence="1 2">KS 22</strain>
    </source>
</reference>
<dbReference type="Gene3D" id="2.60.120.260">
    <property type="entry name" value="Galactose-binding domain-like"/>
    <property type="match status" value="1"/>
</dbReference>
<name>A0A7G5C448_9BACL</name>
<evidence type="ECO:0008006" key="3">
    <source>
        <dbReference type="Google" id="ProtNLM"/>
    </source>
</evidence>